<feature type="domain" description="Methyltransferase type 11" evidence="1">
    <location>
        <begin position="31"/>
        <end position="125"/>
    </location>
</feature>
<dbReference type="SUPFAM" id="SSF53335">
    <property type="entry name" value="S-adenosyl-L-methionine-dependent methyltransferases"/>
    <property type="match status" value="1"/>
</dbReference>
<evidence type="ECO:0000259" key="1">
    <source>
        <dbReference type="Pfam" id="PF08241"/>
    </source>
</evidence>
<dbReference type="Pfam" id="PF08241">
    <property type="entry name" value="Methyltransf_11"/>
    <property type="match status" value="1"/>
</dbReference>
<dbReference type="AlphaFoldDB" id="A0A4S4FP50"/>
<dbReference type="EMBL" id="SSSN01000011">
    <property type="protein sequence ID" value="THG31305.1"/>
    <property type="molecule type" value="Genomic_DNA"/>
</dbReference>
<dbReference type="InterPro" id="IPR029063">
    <property type="entry name" value="SAM-dependent_MTases_sf"/>
</dbReference>
<name>A0A4S4FP50_9MICO</name>
<dbReference type="GO" id="GO:0032259">
    <property type="term" value="P:methylation"/>
    <property type="evidence" value="ECO:0007669"/>
    <property type="project" value="UniProtKB-KW"/>
</dbReference>
<reference evidence="2 3" key="1">
    <citation type="submission" date="2019-04" db="EMBL/GenBank/DDBJ databases">
        <authorList>
            <person name="Jiang L."/>
        </authorList>
    </citation>
    <scope>NUCLEOTIDE SEQUENCE [LARGE SCALE GENOMIC DNA]</scope>
    <source>
        <strain evidence="2 3">YIM 131861</strain>
    </source>
</reference>
<organism evidence="2 3">
    <name type="scientific">Orlajensenia flava</name>
    <dbReference type="NCBI Taxonomy" id="2565934"/>
    <lineage>
        <taxon>Bacteria</taxon>
        <taxon>Bacillati</taxon>
        <taxon>Actinomycetota</taxon>
        <taxon>Actinomycetes</taxon>
        <taxon>Micrococcales</taxon>
        <taxon>Microbacteriaceae</taxon>
        <taxon>Orlajensenia</taxon>
    </lineage>
</organism>
<dbReference type="PANTHER" id="PTHR45036">
    <property type="entry name" value="METHYLTRANSFERASE LIKE 7B"/>
    <property type="match status" value="1"/>
</dbReference>
<gene>
    <name evidence="2" type="ORF">E6C70_13480</name>
</gene>
<keyword evidence="3" id="KW-1185">Reference proteome</keyword>
<dbReference type="InterPro" id="IPR013216">
    <property type="entry name" value="Methyltransf_11"/>
</dbReference>
<dbReference type="InterPro" id="IPR052356">
    <property type="entry name" value="Thiol_S-MT"/>
</dbReference>
<proteinExistence type="predicted"/>
<keyword evidence="2" id="KW-0489">Methyltransferase</keyword>
<dbReference type="RefSeq" id="WP_136425072.1">
    <property type="nucleotide sequence ID" value="NZ_OZ241748.1"/>
</dbReference>
<dbReference type="CDD" id="cd02440">
    <property type="entry name" value="AdoMet_MTases"/>
    <property type="match status" value="1"/>
</dbReference>
<keyword evidence="2" id="KW-0808">Transferase</keyword>
<dbReference type="OrthoDB" id="65624at2"/>
<accession>A0A4S4FP50</accession>
<dbReference type="PANTHER" id="PTHR45036:SF1">
    <property type="entry name" value="METHYLTRANSFERASE LIKE 7A"/>
    <property type="match status" value="1"/>
</dbReference>
<dbReference type="GO" id="GO:0008757">
    <property type="term" value="F:S-adenosylmethionine-dependent methyltransferase activity"/>
    <property type="evidence" value="ECO:0007669"/>
    <property type="project" value="InterPro"/>
</dbReference>
<dbReference type="Gene3D" id="3.40.50.150">
    <property type="entry name" value="Vaccinia Virus protein VP39"/>
    <property type="match status" value="1"/>
</dbReference>
<protein>
    <submittedName>
        <fullName evidence="2">Class I SAM-dependent methyltransferase</fullName>
    </submittedName>
</protein>
<comment type="caution">
    <text evidence="2">The sequence shown here is derived from an EMBL/GenBank/DDBJ whole genome shotgun (WGS) entry which is preliminary data.</text>
</comment>
<dbReference type="Proteomes" id="UP000307380">
    <property type="component" value="Unassembled WGS sequence"/>
</dbReference>
<sequence>MARPGAAPKIDDDELDSLERDLLGRAHGRVLEIGAGWGENFGAFPLDIEWIGLEPDGDRLAELSQRAREWGHTTPPLAAVAGHIPLPDASIDTVVASYVLCTVPDIAAALAEVERVLVPGGRVLFVDHVIAPAGTLVRGLQHVATPFTTRLFHGCHWDRDPEPALSARFEAADVRTYSVPGTPFRVPTLLFDGRPRAGSSLFTG</sequence>
<evidence type="ECO:0000313" key="3">
    <source>
        <dbReference type="Proteomes" id="UP000307380"/>
    </source>
</evidence>
<evidence type="ECO:0000313" key="2">
    <source>
        <dbReference type="EMBL" id="THG31305.1"/>
    </source>
</evidence>